<feature type="transmembrane region" description="Helical" evidence="6">
    <location>
        <begin position="20"/>
        <end position="39"/>
    </location>
</feature>
<keyword evidence="2 6" id="KW-1003">Cell membrane</keyword>
<proteinExistence type="inferred from homology"/>
<evidence type="ECO:0000256" key="5">
    <source>
        <dbReference type="ARBA" id="ARBA00023136"/>
    </source>
</evidence>
<dbReference type="PIRSF" id="PIRSF018968">
    <property type="entry name" value="ABC_permease_BceB"/>
    <property type="match status" value="1"/>
</dbReference>
<reference evidence="8" key="1">
    <citation type="submission" date="2021-10" db="EMBL/GenBank/DDBJ databases">
        <title>Anaerobic single-cell dispensing facilitates the cultivation of human gut bacteria.</title>
        <authorList>
            <person name="Afrizal A."/>
        </authorList>
    </citation>
    <scope>NUCLEOTIDE SEQUENCE</scope>
    <source>
        <strain evidence="8">CLA-AA-H272</strain>
    </source>
</reference>
<keyword evidence="3 6" id="KW-0812">Transmembrane</keyword>
<feature type="transmembrane region" description="Helical" evidence="6">
    <location>
        <begin position="592"/>
        <end position="614"/>
    </location>
</feature>
<dbReference type="PANTHER" id="PTHR46795:SF3">
    <property type="entry name" value="ABC TRANSPORTER PERMEASE"/>
    <property type="match status" value="1"/>
</dbReference>
<keyword evidence="9" id="KW-1185">Reference proteome</keyword>
<dbReference type="InterPro" id="IPR027022">
    <property type="entry name" value="ABC_permease_BceB-typ"/>
</dbReference>
<protein>
    <submittedName>
        <fullName evidence="8">FtsX-like permease family protein</fullName>
    </submittedName>
</protein>
<dbReference type="GO" id="GO:0005886">
    <property type="term" value="C:plasma membrane"/>
    <property type="evidence" value="ECO:0007669"/>
    <property type="project" value="UniProtKB-SubCell"/>
</dbReference>
<feature type="transmembrane region" description="Helical" evidence="6">
    <location>
        <begin position="196"/>
        <end position="215"/>
    </location>
</feature>
<sequence length="665" mass="72989">MKLYRHLAWDGIRKNSRLYVPYLLTGVGAVSFFYILVALSRLPEGTLPGSGSVQVILNLGSFVLWVFSLLLLFYTHSFLIRRRNREFALYNVLGMGKRDIARILCWETLLSGGISLAGGLALGILLGKLAELGLLRMVGAATDMVYRVSAGGLLLTLGLYAGIFLLILISSLVRVGRSTAVQLMRSQAEGEKPPRANWALAVLGILLLAGAYYLAVTIREPLAALTWFFAAVLMVILATYLLFISGSVALCRLLQKNPRFYYQKRHFVSVSSLVYRMKRNGAGLASICILGTMVLVMLSSTTCLYFGAEDSLHTRYPRDENITAYFPDRASQSGDLTPLRTAVADAVRRSGMSAANVWEYRSVSSVMTLRDGVLSPNEGFGNPVDVTLIPLADYNAAMGTDLTLPQGQVYVCRSRTGYQGTSLTLQNGPTWQVAGLLDNFSPSGSDSASVVTQLWLIVPDLSAADALEQVMNRANMGVSRTWYYGFDLDRQLPDAADPVAEAIRRTAQDGGLMENGVLGVESLAENRGDFYGSYGSLFFLGILLSVGFSLAAVLIIYYKQISEGYEDQARFDIMQKVGMTRRDIRSSINSQLLLVFFLPLLLAGLHLAFAFPFVHKLLLLFNLWNTRLLVGTTAASFLAFAVLYTLVYRITSNAYYHIVSGGGER</sequence>
<dbReference type="EMBL" id="JAJEPW010000057">
    <property type="protein sequence ID" value="MCC2130610.1"/>
    <property type="molecule type" value="Genomic_DNA"/>
</dbReference>
<gene>
    <name evidence="8" type="ORF">LKD37_14010</name>
</gene>
<evidence type="ECO:0000313" key="9">
    <source>
        <dbReference type="Proteomes" id="UP001199319"/>
    </source>
</evidence>
<dbReference type="AlphaFoldDB" id="A0AAE3DFG2"/>
<feature type="transmembrane region" description="Helical" evidence="6">
    <location>
        <begin position="100"/>
        <end position="126"/>
    </location>
</feature>
<keyword evidence="4 6" id="KW-1133">Transmembrane helix</keyword>
<keyword evidence="6" id="KW-0813">Transport</keyword>
<evidence type="ECO:0000313" key="8">
    <source>
        <dbReference type="EMBL" id="MCC2130610.1"/>
    </source>
</evidence>
<feature type="domain" description="ABC3 transporter permease C-terminal" evidence="7">
    <location>
        <begin position="60"/>
        <end position="177"/>
    </location>
</feature>
<dbReference type="Proteomes" id="UP001199319">
    <property type="component" value="Unassembled WGS sequence"/>
</dbReference>
<evidence type="ECO:0000259" key="7">
    <source>
        <dbReference type="Pfam" id="PF02687"/>
    </source>
</evidence>
<comment type="caution">
    <text evidence="8">The sequence shown here is derived from an EMBL/GenBank/DDBJ whole genome shotgun (WGS) entry which is preliminary data.</text>
</comment>
<keyword evidence="5 6" id="KW-0472">Membrane</keyword>
<feature type="transmembrane region" description="Helical" evidence="6">
    <location>
        <begin position="227"/>
        <end position="254"/>
    </location>
</feature>
<name>A0AAE3DFG2_9FIRM</name>
<dbReference type="PANTHER" id="PTHR46795">
    <property type="entry name" value="ABC TRANSPORTER PERMEASE-RELATED-RELATED"/>
    <property type="match status" value="1"/>
</dbReference>
<evidence type="ECO:0000256" key="2">
    <source>
        <dbReference type="ARBA" id="ARBA00022475"/>
    </source>
</evidence>
<evidence type="ECO:0000256" key="6">
    <source>
        <dbReference type="PIRNR" id="PIRNR018968"/>
    </source>
</evidence>
<feature type="transmembrane region" description="Helical" evidence="6">
    <location>
        <begin position="626"/>
        <end position="647"/>
    </location>
</feature>
<feature type="transmembrane region" description="Helical" evidence="6">
    <location>
        <begin position="282"/>
        <end position="308"/>
    </location>
</feature>
<dbReference type="Pfam" id="PF02687">
    <property type="entry name" value="FtsX"/>
    <property type="match status" value="1"/>
</dbReference>
<evidence type="ECO:0000256" key="4">
    <source>
        <dbReference type="ARBA" id="ARBA00022989"/>
    </source>
</evidence>
<feature type="transmembrane region" description="Helical" evidence="6">
    <location>
        <begin position="146"/>
        <end position="175"/>
    </location>
</feature>
<dbReference type="InterPro" id="IPR003838">
    <property type="entry name" value="ABC3_permease_C"/>
</dbReference>
<dbReference type="InterPro" id="IPR052536">
    <property type="entry name" value="ABC-4_Integral_Memb_Prot"/>
</dbReference>
<feature type="transmembrane region" description="Helical" evidence="6">
    <location>
        <begin position="537"/>
        <end position="558"/>
    </location>
</feature>
<organism evidence="8 9">
    <name type="scientific">Brotocaccenecus cirricatena</name>
    <dbReference type="NCBI Taxonomy" id="3064195"/>
    <lineage>
        <taxon>Bacteria</taxon>
        <taxon>Bacillati</taxon>
        <taxon>Bacillota</taxon>
        <taxon>Clostridia</taxon>
        <taxon>Eubacteriales</taxon>
        <taxon>Oscillospiraceae</taxon>
        <taxon>Brotocaccenecus</taxon>
    </lineage>
</organism>
<dbReference type="RefSeq" id="WP_302929765.1">
    <property type="nucleotide sequence ID" value="NZ_JAJEPW010000057.1"/>
</dbReference>
<dbReference type="GO" id="GO:0055085">
    <property type="term" value="P:transmembrane transport"/>
    <property type="evidence" value="ECO:0007669"/>
    <property type="project" value="UniProtKB-UniRule"/>
</dbReference>
<accession>A0AAE3DFG2</accession>
<comment type="similarity">
    <text evidence="6">Belongs to the ABC-4 integral membrane protein family.</text>
</comment>
<comment type="subcellular location">
    <subcellularLocation>
        <location evidence="1 6">Cell membrane</location>
        <topology evidence="1 6">Multi-pass membrane protein</topology>
    </subcellularLocation>
</comment>
<evidence type="ECO:0000256" key="1">
    <source>
        <dbReference type="ARBA" id="ARBA00004651"/>
    </source>
</evidence>
<feature type="transmembrane region" description="Helical" evidence="6">
    <location>
        <begin position="59"/>
        <end position="79"/>
    </location>
</feature>
<evidence type="ECO:0000256" key="3">
    <source>
        <dbReference type="ARBA" id="ARBA00022692"/>
    </source>
</evidence>